<evidence type="ECO:0008006" key="3">
    <source>
        <dbReference type="Google" id="ProtNLM"/>
    </source>
</evidence>
<dbReference type="AlphaFoldDB" id="B8KRE6"/>
<organism evidence="1 2">
    <name type="scientific">Luminiphilus syltensis NOR5-1B</name>
    <dbReference type="NCBI Taxonomy" id="565045"/>
    <lineage>
        <taxon>Bacteria</taxon>
        <taxon>Pseudomonadati</taxon>
        <taxon>Pseudomonadota</taxon>
        <taxon>Gammaproteobacteria</taxon>
        <taxon>Cellvibrionales</taxon>
        <taxon>Halieaceae</taxon>
        <taxon>Luminiphilus</taxon>
    </lineage>
</organism>
<dbReference type="SUPFAM" id="SSF54593">
    <property type="entry name" value="Glyoxalase/Bleomycin resistance protein/Dihydroxybiphenyl dioxygenase"/>
    <property type="match status" value="1"/>
</dbReference>
<gene>
    <name evidence="1" type="ORF">NOR51B_659</name>
</gene>
<dbReference type="STRING" id="565045.NOR51B_659"/>
<dbReference type="Proteomes" id="UP000004699">
    <property type="component" value="Unassembled WGS sequence"/>
</dbReference>
<evidence type="ECO:0000313" key="2">
    <source>
        <dbReference type="Proteomes" id="UP000004699"/>
    </source>
</evidence>
<dbReference type="InterPro" id="IPR029068">
    <property type="entry name" value="Glyas_Bleomycin-R_OHBP_Dase"/>
</dbReference>
<evidence type="ECO:0000313" key="1">
    <source>
        <dbReference type="EMBL" id="EED34720.1"/>
    </source>
</evidence>
<dbReference type="Gene3D" id="3.10.180.10">
    <property type="entry name" value="2,3-Dihydroxybiphenyl 1,2-Dioxygenase, domain 1"/>
    <property type="match status" value="1"/>
</dbReference>
<dbReference type="eggNOG" id="COG0346">
    <property type="taxonomic scope" value="Bacteria"/>
</dbReference>
<accession>B8KRE6</accession>
<reference evidence="2" key="1">
    <citation type="journal article" date="2013" name="BMC Microbiol.">
        <title>Taxonomy and evolution of bacteriochlorophyll a-containing members of the OM60/NOR5 clade of marine gammaproteobacteria: description of Luminiphilus syltensis gen. nov., sp. nov., reclassification of Haliea rubra as Pseudohaliea rubra gen. nov., comb. nov., and emendation of Chromatocurvus halotolerans.</title>
        <authorList>
            <person name="Spring S."/>
            <person name="Riedel T."/>
            <person name="Sproer C."/>
            <person name="Yan S."/>
            <person name="Harder J."/>
            <person name="Fuchs B.M."/>
        </authorList>
    </citation>
    <scope>NUCLEOTIDE SEQUENCE [LARGE SCALE GENOMIC DNA]</scope>
    <source>
        <strain evidence="2">NOR51-B</strain>
    </source>
</reference>
<proteinExistence type="predicted"/>
<dbReference type="Pfam" id="PF13669">
    <property type="entry name" value="Glyoxalase_4"/>
    <property type="match status" value="1"/>
</dbReference>
<dbReference type="EMBL" id="DS999411">
    <property type="protein sequence ID" value="EED34720.1"/>
    <property type="molecule type" value="Genomic_DNA"/>
</dbReference>
<protein>
    <recommendedName>
        <fullName evidence="3">Methylmalonyl-CoA epimerase</fullName>
    </recommendedName>
</protein>
<sequence>MGKPTDRTVFQNAWVVDDLEAACMKWVNELGVGPFFITEYKEAFTDVRYRGQPAALNMRVALAQAGPVQIELIQPLVDQCAYRDGVPAGTVGLHHLCVWSHDFAADTACFESLGYPTVNSACLGGVSFAYFDTRPLMGCMFEIVEKNEGVVEVFAGIAAAAEGWDGSEPLRTF</sequence>
<dbReference type="HOGENOM" id="CLU_046006_3_0_6"/>
<name>B8KRE6_9GAMM</name>
<keyword evidence="2" id="KW-1185">Reference proteome</keyword>